<evidence type="ECO:0000259" key="10">
    <source>
        <dbReference type="SMART" id="SM00249"/>
    </source>
</evidence>
<dbReference type="PANTHER" id="PTHR45888">
    <property type="entry name" value="HL01030P-RELATED"/>
    <property type="match status" value="1"/>
</dbReference>
<evidence type="ECO:0000256" key="7">
    <source>
        <dbReference type="ARBA" id="ARBA00023163"/>
    </source>
</evidence>
<evidence type="ECO:0000256" key="1">
    <source>
        <dbReference type="ARBA" id="ARBA00004123"/>
    </source>
</evidence>
<evidence type="ECO:0000313" key="11">
    <source>
        <dbReference type="EMBL" id="CAG9809651.1"/>
    </source>
</evidence>
<dbReference type="PANTHER" id="PTHR45888:SF5">
    <property type="entry name" value="D4, ISOFORM A"/>
    <property type="match status" value="1"/>
</dbReference>
<reference evidence="11" key="1">
    <citation type="submission" date="2022-01" db="EMBL/GenBank/DDBJ databases">
        <authorList>
            <person name="King R."/>
        </authorList>
    </citation>
    <scope>NUCLEOTIDE SEQUENCE</scope>
</reference>
<name>A0A9N9S2J6_9DIPT</name>
<reference evidence="11" key="2">
    <citation type="submission" date="2022-10" db="EMBL/GenBank/DDBJ databases">
        <authorList>
            <consortium name="ENA_rothamsted_submissions"/>
            <consortium name="culmorum"/>
            <person name="King R."/>
        </authorList>
    </citation>
    <scope>NUCLEOTIDE SEQUENCE</scope>
</reference>
<dbReference type="Proteomes" id="UP001153620">
    <property type="component" value="Chromosome 3"/>
</dbReference>
<dbReference type="InterPro" id="IPR011011">
    <property type="entry name" value="Znf_FYVE_PHD"/>
</dbReference>
<dbReference type="FunFam" id="3.30.40.10:FF:000005">
    <property type="entry name" value="zinc finger protein isoform X1"/>
    <property type="match status" value="1"/>
</dbReference>
<dbReference type="GO" id="GO:0007399">
    <property type="term" value="P:nervous system development"/>
    <property type="evidence" value="ECO:0007669"/>
    <property type="project" value="TreeGrafter"/>
</dbReference>
<dbReference type="InterPro" id="IPR001965">
    <property type="entry name" value="Znf_PHD"/>
</dbReference>
<protein>
    <recommendedName>
        <fullName evidence="10">Zinc finger PHD-type domain-containing protein</fullName>
    </recommendedName>
</protein>
<evidence type="ECO:0000256" key="4">
    <source>
        <dbReference type="ARBA" id="ARBA00022771"/>
    </source>
</evidence>
<keyword evidence="12" id="KW-1185">Reference proteome</keyword>
<feature type="compositionally biased region" description="Polar residues" evidence="9">
    <location>
        <begin position="129"/>
        <end position="141"/>
    </location>
</feature>
<keyword evidence="3" id="KW-0677">Repeat</keyword>
<keyword evidence="7" id="KW-0804">Transcription</keyword>
<feature type="compositionally biased region" description="Basic and acidic residues" evidence="9">
    <location>
        <begin position="211"/>
        <end position="221"/>
    </location>
</feature>
<evidence type="ECO:0000256" key="2">
    <source>
        <dbReference type="ARBA" id="ARBA00022723"/>
    </source>
</evidence>
<proteinExistence type="predicted"/>
<accession>A0A9N9S2J6</accession>
<dbReference type="Pfam" id="PF00628">
    <property type="entry name" value="PHD"/>
    <property type="match status" value="2"/>
</dbReference>
<evidence type="ECO:0000256" key="9">
    <source>
        <dbReference type="SAM" id="MobiDB-lite"/>
    </source>
</evidence>
<evidence type="ECO:0000256" key="3">
    <source>
        <dbReference type="ARBA" id="ARBA00022737"/>
    </source>
</evidence>
<dbReference type="InterPro" id="IPR025750">
    <property type="entry name" value="DPF1-3_N"/>
</dbReference>
<dbReference type="Pfam" id="PF14051">
    <property type="entry name" value="DPF1-3_N"/>
    <property type="match status" value="1"/>
</dbReference>
<dbReference type="SMART" id="SM00249">
    <property type="entry name" value="PHD"/>
    <property type="match status" value="2"/>
</dbReference>
<dbReference type="EMBL" id="OU895879">
    <property type="protein sequence ID" value="CAG9809651.1"/>
    <property type="molecule type" value="Genomic_DNA"/>
</dbReference>
<dbReference type="GO" id="GO:0008270">
    <property type="term" value="F:zinc ion binding"/>
    <property type="evidence" value="ECO:0007669"/>
    <property type="project" value="UniProtKB-KW"/>
</dbReference>
<feature type="compositionally biased region" description="Basic and acidic residues" evidence="9">
    <location>
        <begin position="145"/>
        <end position="160"/>
    </location>
</feature>
<organism evidence="11 12">
    <name type="scientific">Chironomus riparius</name>
    <dbReference type="NCBI Taxonomy" id="315576"/>
    <lineage>
        <taxon>Eukaryota</taxon>
        <taxon>Metazoa</taxon>
        <taxon>Ecdysozoa</taxon>
        <taxon>Arthropoda</taxon>
        <taxon>Hexapoda</taxon>
        <taxon>Insecta</taxon>
        <taxon>Pterygota</taxon>
        <taxon>Neoptera</taxon>
        <taxon>Endopterygota</taxon>
        <taxon>Diptera</taxon>
        <taxon>Nematocera</taxon>
        <taxon>Chironomoidea</taxon>
        <taxon>Chironomidae</taxon>
        <taxon>Chironominae</taxon>
        <taxon>Chironomus</taxon>
    </lineage>
</organism>
<comment type="subcellular location">
    <subcellularLocation>
        <location evidence="1">Nucleus</location>
    </subcellularLocation>
</comment>
<feature type="domain" description="Zinc finger PHD-type" evidence="10">
    <location>
        <begin position="335"/>
        <end position="391"/>
    </location>
</feature>
<evidence type="ECO:0000256" key="8">
    <source>
        <dbReference type="ARBA" id="ARBA00023242"/>
    </source>
</evidence>
<dbReference type="InterPro" id="IPR013083">
    <property type="entry name" value="Znf_RING/FYVE/PHD"/>
</dbReference>
<keyword evidence="8" id="KW-0539">Nucleus</keyword>
<keyword evidence="6" id="KW-0805">Transcription regulation</keyword>
<gene>
    <name evidence="11" type="ORF">CHIRRI_LOCUS12471</name>
</gene>
<sequence>MALKVSSTPSEMNISVPNIIKIEKLLHDTAYSELIELSSNFNTRLRVERKLRMPFLDPQTGVAQNHSNLFMKKAQRMPGMRDGQIYSYPSLRWRKAKRQYLTNANSYPWNYRPFGRFRENEFEAISNTEHFPTVTEDSSSFRPGITDDSHSKDSHKDDGSKGSGWYYDEMDMHEIDNFEDPEEDSDDDFMEPRSGRKKRASGRGPGSARRSRVERDPDSRRGRGRGRGKKATNPSAAIDNNSNSSDKFSEFSKRRTNPPPQITTIHNPNPNDIEAIPEHKIPTTERGKTHFEEERSLISTTASTSSSVLPTSMGFINKPQPGEKNDKPRASPSPYCDFCLGDTKENKKTGFPEELVSCSDCGRSGHPTCLQFTENMIISVKKYRWQCIECKCCSICGTSENDETLLFCDSCDAGFHMYCLSPPLTQPPEGSWDCKSCIETFYKNK</sequence>
<feature type="compositionally biased region" description="Acidic residues" evidence="9">
    <location>
        <begin position="177"/>
        <end position="189"/>
    </location>
</feature>
<keyword evidence="2" id="KW-0479">Metal-binding</keyword>
<dbReference type="OrthoDB" id="1903104at2759"/>
<evidence type="ECO:0000256" key="6">
    <source>
        <dbReference type="ARBA" id="ARBA00023015"/>
    </source>
</evidence>
<dbReference type="AlphaFoldDB" id="A0A9N9S2J6"/>
<evidence type="ECO:0000256" key="5">
    <source>
        <dbReference type="ARBA" id="ARBA00022833"/>
    </source>
</evidence>
<dbReference type="CDD" id="cd15530">
    <property type="entry name" value="PHD2_d4"/>
    <property type="match status" value="1"/>
</dbReference>
<evidence type="ECO:0000313" key="12">
    <source>
        <dbReference type="Proteomes" id="UP001153620"/>
    </source>
</evidence>
<dbReference type="GO" id="GO:0071565">
    <property type="term" value="C:nBAF complex"/>
    <property type="evidence" value="ECO:0007669"/>
    <property type="project" value="TreeGrafter"/>
</dbReference>
<dbReference type="Gene3D" id="3.30.40.10">
    <property type="entry name" value="Zinc/RING finger domain, C3HC4 (zinc finger)"/>
    <property type="match status" value="1"/>
</dbReference>
<feature type="region of interest" description="Disordered" evidence="9">
    <location>
        <begin position="129"/>
        <end position="276"/>
    </location>
</feature>
<keyword evidence="5" id="KW-0862">Zinc</keyword>
<dbReference type="SUPFAM" id="SSF57903">
    <property type="entry name" value="FYVE/PHD zinc finger"/>
    <property type="match status" value="2"/>
</dbReference>
<dbReference type="CDD" id="cd15619">
    <property type="entry name" value="PHD1_d4"/>
    <property type="match status" value="1"/>
</dbReference>
<dbReference type="InterPro" id="IPR019787">
    <property type="entry name" value="Znf_PHD-finger"/>
</dbReference>
<keyword evidence="4" id="KW-0863">Zinc-finger</keyword>
<feature type="domain" description="Zinc finger PHD-type" evidence="10">
    <location>
        <begin position="392"/>
        <end position="438"/>
    </location>
</feature>